<reference evidence="2" key="1">
    <citation type="submission" date="2021-01" db="EMBL/GenBank/DDBJ databases">
        <authorList>
            <person name="Corre E."/>
            <person name="Pelletier E."/>
            <person name="Niang G."/>
            <person name="Scheremetjew M."/>
            <person name="Finn R."/>
            <person name="Kale V."/>
            <person name="Holt S."/>
            <person name="Cochrane G."/>
            <person name="Meng A."/>
            <person name="Brown T."/>
            <person name="Cohen L."/>
        </authorList>
    </citation>
    <scope>NUCLEOTIDE SEQUENCE</scope>
    <source>
        <strain evidence="2">ATCC 50979</strain>
    </source>
</reference>
<name>A0A7S1YGY1_9EUKA</name>
<dbReference type="AlphaFoldDB" id="A0A7S1YGY1"/>
<organism evidence="2">
    <name type="scientific">Sexangularia sp. CB-2014</name>
    <dbReference type="NCBI Taxonomy" id="1486929"/>
    <lineage>
        <taxon>Eukaryota</taxon>
        <taxon>Amoebozoa</taxon>
        <taxon>Tubulinea</taxon>
        <taxon>Elardia</taxon>
        <taxon>Arcellinida</taxon>
        <taxon>Arcellinida incertae sedis</taxon>
        <taxon>Sexangularia</taxon>
    </lineage>
</organism>
<feature type="signal peptide" evidence="1">
    <location>
        <begin position="1"/>
        <end position="19"/>
    </location>
</feature>
<dbReference type="EMBL" id="HBGL01011542">
    <property type="protein sequence ID" value="CAD9302538.1"/>
    <property type="molecule type" value="Transcribed_RNA"/>
</dbReference>
<accession>A0A7S1YGY1</accession>
<sequence length="209" mass="21890">MLLFLIFAVSTCCCTYAPALRSTLTHNLASAVDEAVAGQTTSLVARCSALLHSQPDQPWSSVQPRLVDLLVDAVDRLDTLLQERESDRRLAQLDAAGEASPSSATSASAAVAATAAPRRYHPEVTIEVAFAEPARSTLVRALADAAADGSLCPPAEVVAAVSPSLALSTIVRPWFLESAGFSHRAGSAAAQAAEIVGRLGGEQRRRDEL</sequence>
<protein>
    <submittedName>
        <fullName evidence="2">Uncharacterized protein</fullName>
    </submittedName>
</protein>
<evidence type="ECO:0000256" key="1">
    <source>
        <dbReference type="SAM" id="SignalP"/>
    </source>
</evidence>
<keyword evidence="1" id="KW-0732">Signal</keyword>
<evidence type="ECO:0000313" key="2">
    <source>
        <dbReference type="EMBL" id="CAD9302538.1"/>
    </source>
</evidence>
<proteinExistence type="predicted"/>
<gene>
    <name evidence="2" type="ORF">SSP0437_LOCUS8997</name>
</gene>
<feature type="chain" id="PRO_5031354854" evidence="1">
    <location>
        <begin position="20"/>
        <end position="209"/>
    </location>
</feature>